<keyword evidence="2" id="KW-1185">Reference proteome</keyword>
<accession>A0A212EZ08</accession>
<dbReference type="AlphaFoldDB" id="A0A212EZ08"/>
<reference evidence="1 2" key="1">
    <citation type="journal article" date="2011" name="Cell">
        <title>The monarch butterfly genome yields insights into long-distance migration.</title>
        <authorList>
            <person name="Zhan S."/>
            <person name="Merlin C."/>
            <person name="Boore J.L."/>
            <person name="Reppert S.M."/>
        </authorList>
    </citation>
    <scope>NUCLEOTIDE SEQUENCE [LARGE SCALE GENOMIC DNA]</scope>
    <source>
        <strain evidence="1">F-2</strain>
    </source>
</reference>
<dbReference type="EMBL" id="AGBW02011399">
    <property type="protein sequence ID" value="OWR46729.1"/>
    <property type="molecule type" value="Genomic_DNA"/>
</dbReference>
<dbReference type="KEGG" id="dpl:KGM_202551B"/>
<dbReference type="STRING" id="278856.A0A212EZ08"/>
<evidence type="ECO:0000313" key="1">
    <source>
        <dbReference type="EMBL" id="OWR46729.1"/>
    </source>
</evidence>
<organism evidence="1 2">
    <name type="scientific">Danaus plexippus plexippus</name>
    <dbReference type="NCBI Taxonomy" id="278856"/>
    <lineage>
        <taxon>Eukaryota</taxon>
        <taxon>Metazoa</taxon>
        <taxon>Ecdysozoa</taxon>
        <taxon>Arthropoda</taxon>
        <taxon>Hexapoda</taxon>
        <taxon>Insecta</taxon>
        <taxon>Pterygota</taxon>
        <taxon>Neoptera</taxon>
        <taxon>Endopterygota</taxon>
        <taxon>Lepidoptera</taxon>
        <taxon>Glossata</taxon>
        <taxon>Ditrysia</taxon>
        <taxon>Papilionoidea</taxon>
        <taxon>Nymphalidae</taxon>
        <taxon>Danainae</taxon>
        <taxon>Danaini</taxon>
        <taxon>Danaina</taxon>
        <taxon>Danaus</taxon>
        <taxon>Danaus</taxon>
    </lineage>
</organism>
<feature type="non-terminal residue" evidence="1">
    <location>
        <position position="1"/>
    </location>
</feature>
<gene>
    <name evidence="1" type="ORF">KGM_202551B</name>
</gene>
<protein>
    <submittedName>
        <fullName evidence="1">Calbindin-32</fullName>
    </submittedName>
</protein>
<dbReference type="Proteomes" id="UP000007151">
    <property type="component" value="Unassembled WGS sequence"/>
</dbReference>
<sequence>NGYIEGTELDGFLKEFVSSANFTDISPDVSIHN</sequence>
<evidence type="ECO:0000313" key="2">
    <source>
        <dbReference type="Proteomes" id="UP000007151"/>
    </source>
</evidence>
<proteinExistence type="predicted"/>
<comment type="caution">
    <text evidence="1">The sequence shown here is derived from an EMBL/GenBank/DDBJ whole genome shotgun (WGS) entry which is preliminary data.</text>
</comment>
<dbReference type="InParanoid" id="A0A212EZ08"/>
<name>A0A212EZ08_DANPL</name>